<organism evidence="3 4">
    <name type="scientific">[Clostridium] clostridioforme 90A8</name>
    <dbReference type="NCBI Taxonomy" id="999408"/>
    <lineage>
        <taxon>Bacteria</taxon>
        <taxon>Bacillati</taxon>
        <taxon>Bacillota</taxon>
        <taxon>Clostridia</taxon>
        <taxon>Lachnospirales</taxon>
        <taxon>Lachnospiraceae</taxon>
        <taxon>Enterocloster</taxon>
    </lineage>
</organism>
<dbReference type="RefSeq" id="WP_002594609.1">
    <property type="nucleotide sequence ID" value="NZ_KB850991.1"/>
</dbReference>
<reference evidence="3 4" key="1">
    <citation type="submission" date="2013-01" db="EMBL/GenBank/DDBJ databases">
        <title>The Genome Sequence of Clostridium clostridioforme 90A8.</title>
        <authorList>
            <consortium name="The Broad Institute Genome Sequencing Platform"/>
            <person name="Earl A."/>
            <person name="Ward D."/>
            <person name="Feldgarden M."/>
            <person name="Gevers D."/>
            <person name="Courvalin P."/>
            <person name="Lambert T."/>
            <person name="Walker B."/>
            <person name="Young S.K."/>
            <person name="Zeng Q."/>
            <person name="Gargeya S."/>
            <person name="Fitzgerald M."/>
            <person name="Haas B."/>
            <person name="Abouelleil A."/>
            <person name="Alvarado L."/>
            <person name="Arachchi H.M."/>
            <person name="Berlin A.M."/>
            <person name="Chapman S.B."/>
            <person name="Dewar J."/>
            <person name="Goldberg J."/>
            <person name="Griggs A."/>
            <person name="Gujja S."/>
            <person name="Hansen M."/>
            <person name="Howarth C."/>
            <person name="Imamovic A."/>
            <person name="Larimer J."/>
            <person name="McCowan C."/>
            <person name="Murphy C."/>
            <person name="Neiman D."/>
            <person name="Pearson M."/>
            <person name="Priest M."/>
            <person name="Roberts A."/>
            <person name="Saif S."/>
            <person name="Shea T."/>
            <person name="Sisk P."/>
            <person name="Sykes S."/>
            <person name="Wortman J."/>
            <person name="Nusbaum C."/>
            <person name="Birren B."/>
        </authorList>
    </citation>
    <scope>NUCLEOTIDE SEQUENCE [LARGE SCALE GENOMIC DNA]</scope>
    <source>
        <strain evidence="3 4">90A8</strain>
    </source>
</reference>
<dbReference type="EMBL" id="AGYR01000064">
    <property type="protein sequence ID" value="ENZ08093.1"/>
    <property type="molecule type" value="Genomic_DNA"/>
</dbReference>
<feature type="domain" description="PBSX phage terminase small subunit-like N-terminal" evidence="2">
    <location>
        <begin position="1"/>
        <end position="63"/>
    </location>
</feature>
<name>A0A0E2H304_9FIRM</name>
<sequence length="258" mass="29074">MPRGRSPNRDKAFEIYKQHEGKITNREIAARLDEDEKVIAVWKSRDKWNVVQQKKKKRCTTKSRGGQPGNKNAVGHGGTGPPGNKNAVKTGEFESLFFDTLTPDEQELIEVMPRDKGELLLQEIQLLTVRERRMLQRINDLKQAAEDQTEKKAEGMTKTKWKDGFGTNGPIEVTEYEGVLGQIQSVEDALTRVQARKQKAIDSLHRFGFDDARLEIELMKLDIATLKVDSQDQETEDDGFLAAMDAEASSLWGDADGD</sequence>
<protein>
    <recommendedName>
        <fullName evidence="2">PBSX phage terminase small subunit-like N-terminal domain-containing protein</fullName>
    </recommendedName>
</protein>
<dbReference type="PATRIC" id="fig|999408.3.peg.5473"/>
<proteinExistence type="predicted"/>
<evidence type="ECO:0000256" key="1">
    <source>
        <dbReference type="SAM" id="MobiDB-lite"/>
    </source>
</evidence>
<evidence type="ECO:0000259" key="2">
    <source>
        <dbReference type="Pfam" id="PF10668"/>
    </source>
</evidence>
<evidence type="ECO:0000313" key="4">
    <source>
        <dbReference type="Proteomes" id="UP000013085"/>
    </source>
</evidence>
<gene>
    <name evidence="3" type="ORF">HMPREF1090_05086</name>
</gene>
<dbReference type="AlphaFoldDB" id="A0A0E2H304"/>
<comment type="caution">
    <text evidence="3">The sequence shown here is derived from an EMBL/GenBank/DDBJ whole genome shotgun (WGS) entry which is preliminary data.</text>
</comment>
<accession>A0A0E2H304</accession>
<dbReference type="NCBIfam" id="NF040601">
    <property type="entry name" value="TerS_not_xtmA"/>
    <property type="match status" value="1"/>
</dbReference>
<evidence type="ECO:0000313" key="3">
    <source>
        <dbReference type="EMBL" id="ENZ08093.1"/>
    </source>
</evidence>
<dbReference type="Proteomes" id="UP000013085">
    <property type="component" value="Unassembled WGS sequence"/>
</dbReference>
<dbReference type="InterPro" id="IPR018925">
    <property type="entry name" value="XtmA-like_N"/>
</dbReference>
<dbReference type="Pfam" id="PF10668">
    <property type="entry name" value="Phage_terminase"/>
    <property type="match status" value="1"/>
</dbReference>
<feature type="region of interest" description="Disordered" evidence="1">
    <location>
        <begin position="53"/>
        <end position="88"/>
    </location>
</feature>
<dbReference type="HOGENOM" id="CLU_084751_0_0_9"/>